<accession>A0A0H3ABB7</accession>
<dbReference type="EMBL" id="CP000527">
    <property type="protein sequence ID" value="ABM29612.1"/>
    <property type="molecule type" value="Genomic_DNA"/>
</dbReference>
<evidence type="ECO:0000313" key="1">
    <source>
        <dbReference type="EMBL" id="ABM29612.1"/>
    </source>
</evidence>
<proteinExistence type="predicted"/>
<evidence type="ECO:0000313" key="2">
    <source>
        <dbReference type="Proteomes" id="UP000009173"/>
    </source>
</evidence>
<sequence>MSIFTRTIATQGLKALQAMANEAGENWWKDLLSLWRPSGQPSGNDGLRLAIRNGTLNFYFQGQSIAKVCFGHGGVPRIETHVKYVTDGQKGQDHAKLIGNQICLPHGDKTLPYNGLRTLREWIGRASQYTHNEKRFVDDIVGANESVIDVEMGLPAWGTRTSALRVDFVTLAQKAGETCITCWEAKLMSDARLCSTTEPEVLQQIQNYKDFFKAQGHGEHVQTAYREACRLLVLFKAMAERCGHLGVALSDTITSTAEGTSPLTINPDLQLVILNDSASGERKHWPMHEAKLKQRGTDPIYFAGSAPSQRRLPKSIA</sequence>
<gene>
    <name evidence="1" type="ordered locus">Dvul_2598</name>
</gene>
<name>A0A0H3ABB7_NITV4</name>
<dbReference type="KEGG" id="dvl:Dvul_2598"/>
<dbReference type="Proteomes" id="UP000009173">
    <property type="component" value="Chromosome"/>
</dbReference>
<dbReference type="AlphaFoldDB" id="A0A0H3ABB7"/>
<protein>
    <submittedName>
        <fullName evidence="1">Uncharacterized protein</fullName>
    </submittedName>
</protein>
<reference evidence="2" key="1">
    <citation type="journal article" date="2009" name="Environ. Microbiol.">
        <title>Contribution of mobile genetic elements to Desulfovibrio vulgaris genome plasticity.</title>
        <authorList>
            <person name="Walker C.B."/>
            <person name="Stolyar S."/>
            <person name="Chivian D."/>
            <person name="Pinel N."/>
            <person name="Gabster J.A."/>
            <person name="Dehal P.S."/>
            <person name="He Z."/>
            <person name="Yang Z.K."/>
            <person name="Yen H.C."/>
            <person name="Zhou J."/>
            <person name="Wall J.D."/>
            <person name="Hazen T.C."/>
            <person name="Arkin A.P."/>
            <person name="Stahl D.A."/>
        </authorList>
    </citation>
    <scope>NUCLEOTIDE SEQUENCE [LARGE SCALE GENOMIC DNA]</scope>
    <source>
        <strain evidence="2">DP4</strain>
    </source>
</reference>
<dbReference type="RefSeq" id="WP_011792960.1">
    <property type="nucleotide sequence ID" value="NC_008751.1"/>
</dbReference>
<organism evidence="1 2">
    <name type="scientific">Nitratidesulfovibrio vulgaris (strain DP4)</name>
    <name type="common">Desulfovibrio vulgaris</name>
    <dbReference type="NCBI Taxonomy" id="391774"/>
    <lineage>
        <taxon>Bacteria</taxon>
        <taxon>Pseudomonadati</taxon>
        <taxon>Thermodesulfobacteriota</taxon>
        <taxon>Desulfovibrionia</taxon>
        <taxon>Desulfovibrionales</taxon>
        <taxon>Desulfovibrionaceae</taxon>
        <taxon>Nitratidesulfovibrio</taxon>
    </lineage>
</organism>
<dbReference type="HOGENOM" id="CLU_876416_0_0_7"/>